<proteinExistence type="inferred from homology"/>
<comment type="subcellular location">
    <subcellularLocation>
        <location evidence="1">Cell outer membrane</location>
        <topology evidence="1">Multi-pass membrane protein</topology>
    </subcellularLocation>
</comment>
<dbReference type="InterPro" id="IPR039426">
    <property type="entry name" value="TonB-dep_rcpt-like"/>
</dbReference>
<protein>
    <submittedName>
        <fullName evidence="12">TonB-dependent receptor</fullName>
    </submittedName>
</protein>
<accession>A0ABS8XLC9</accession>
<name>A0ABS8XLC9_9BURK</name>
<dbReference type="SUPFAM" id="SSF56935">
    <property type="entry name" value="Porins"/>
    <property type="match status" value="1"/>
</dbReference>
<dbReference type="PANTHER" id="PTHR30069">
    <property type="entry name" value="TONB-DEPENDENT OUTER MEMBRANE RECEPTOR"/>
    <property type="match status" value="1"/>
</dbReference>
<evidence type="ECO:0000256" key="8">
    <source>
        <dbReference type="ARBA" id="ARBA00023237"/>
    </source>
</evidence>
<keyword evidence="7 12" id="KW-0675">Receptor</keyword>
<dbReference type="Pfam" id="PF07715">
    <property type="entry name" value="Plug"/>
    <property type="match status" value="1"/>
</dbReference>
<evidence type="ECO:0000256" key="2">
    <source>
        <dbReference type="ARBA" id="ARBA00009810"/>
    </source>
</evidence>
<evidence type="ECO:0000256" key="7">
    <source>
        <dbReference type="ARBA" id="ARBA00023170"/>
    </source>
</evidence>
<dbReference type="InterPro" id="IPR013784">
    <property type="entry name" value="Carb-bd-like_fold"/>
</dbReference>
<evidence type="ECO:0000256" key="3">
    <source>
        <dbReference type="ARBA" id="ARBA00022448"/>
    </source>
</evidence>
<evidence type="ECO:0000313" key="12">
    <source>
        <dbReference type="EMBL" id="MCE4540500.1"/>
    </source>
</evidence>
<dbReference type="InterPro" id="IPR012910">
    <property type="entry name" value="Plug_dom"/>
</dbReference>
<reference evidence="12 13" key="1">
    <citation type="submission" date="2021-12" db="EMBL/GenBank/DDBJ databases">
        <title>Genome seq of p7.</title>
        <authorList>
            <person name="Seo T."/>
        </authorList>
    </citation>
    <scope>NUCLEOTIDE SEQUENCE [LARGE SCALE GENOMIC DNA]</scope>
    <source>
        <strain evidence="12 13">P7</strain>
    </source>
</reference>
<feature type="domain" description="TonB-dependent transporter Oar-like beta-barrel" evidence="11">
    <location>
        <begin position="335"/>
        <end position="601"/>
    </location>
</feature>
<keyword evidence="9" id="KW-0732">Signal</keyword>
<feature type="domain" description="TonB-dependent receptor plug" evidence="10">
    <location>
        <begin position="120"/>
        <end position="220"/>
    </location>
</feature>
<dbReference type="InterPro" id="IPR037066">
    <property type="entry name" value="Plug_dom_sf"/>
</dbReference>
<keyword evidence="13" id="KW-1185">Reference proteome</keyword>
<dbReference type="Pfam" id="PF13620">
    <property type="entry name" value="CarboxypepD_reg"/>
    <property type="match status" value="1"/>
</dbReference>
<dbReference type="SUPFAM" id="SSF49452">
    <property type="entry name" value="Starch-binding domain-like"/>
    <property type="match status" value="1"/>
</dbReference>
<feature type="chain" id="PRO_5045212345" evidence="9">
    <location>
        <begin position="17"/>
        <end position="1036"/>
    </location>
</feature>
<dbReference type="InterPro" id="IPR057601">
    <property type="entry name" value="Oar-like_b-barrel"/>
</dbReference>
<keyword evidence="8" id="KW-0998">Cell outer membrane</keyword>
<feature type="signal peptide" evidence="9">
    <location>
        <begin position="1"/>
        <end position="16"/>
    </location>
</feature>
<dbReference type="Gene3D" id="2.170.130.10">
    <property type="entry name" value="TonB-dependent receptor, plug domain"/>
    <property type="match status" value="1"/>
</dbReference>
<sequence length="1036" mass="110855">MAIAVGLAVAAPGAYAQSNATGTVYGTVSATAPGSVVVVENLSTGAKRTVTPDGNGRYQLTALPPGNYRVSLVKGDKTVATQVVEVLIGQGAEVALAEGGSATQLETVKVVGTRRLIDTQATNSVSTFTATQLAALPIAQDLTSIILLAPDTVKADPRYAGGASIGGGAPSENSYYIDGFPVTNALSQLGSIELPFGAISQANVLTGGFGAEFGRSTGGVMNIVTKSGGNKWEGGAFVSVEPSALRSKYHNNYFATTGVTDPNTSKPFDGTLQFYNEKNTKSEYKYGAYVGGPIVPDKLFLFVAADQTRDKDEGTNSSQSSTSTTLPLNGWLKDTTTNNRWLAKLDWQITDDHRLTVMNFGDNYTTDSKYYSFDYSTLQHGSDVKYSGHYVNQPNISPAVGGQASLIRYTGNLTDNLVITALYGQATSTHKQSYGDFAPGVDLTLPGVLISGSGAAPGITYNSPNPLTALDIPTGFAKDKTKAARFDVEWTVGNHTLRAGIDKVKLSSLNAGQVEAGGGTWSYRKTGTPNTGLTFGPYSGVVISDGVAGSLASQGYYVRKHVFSDVTNATSDQDAEYIEDKWQVTKKLFVQMGLRNEGFSGANGEGATYLKSKNFISPRLASTFDTFGDGSLTLKGSIGRYSIQTPTHLAVRGAGISTLTYQYFRYTGVDANGQPTGMTALTPAPYSPDGETGQPKDANTYAARDLKPSYQDEVRLGLDKALTPNLVAGFMMTYRRLGATLDDYCGSAFDNYADAHGIDRTNYAGEGGCFLINPGRDNTFLVDYAGTRSNYTTVTLKPSDIGYPQKPKRTYLALDFSLEHPFSNGWYGKVTYTWSRNKGNTEGQTKSDIGQTDVSATETWDFPQLMENAYGYLPNDRRHQIHAFGYYQVNPQITVGANLTAQSGRPKNCFGNYGGTNPDGDPGYGSAFFYCSVTNAAGVVQTDGSGNAVVAATPRASQGRLPWDYTLDMNVVYKPARFKGLTLRADVFNLLNKQTVQAINEVHENDSDPTSLLETYHSPIAYTAPRAVKLTAQYEF</sequence>
<dbReference type="RefSeq" id="WP_233395015.1">
    <property type="nucleotide sequence ID" value="NZ_JAJTWT010000017.1"/>
</dbReference>
<evidence type="ECO:0000256" key="1">
    <source>
        <dbReference type="ARBA" id="ARBA00004571"/>
    </source>
</evidence>
<evidence type="ECO:0000256" key="6">
    <source>
        <dbReference type="ARBA" id="ARBA00023136"/>
    </source>
</evidence>
<keyword evidence="4" id="KW-1134">Transmembrane beta strand</keyword>
<dbReference type="Gene3D" id="2.40.170.20">
    <property type="entry name" value="TonB-dependent receptor, beta-barrel domain"/>
    <property type="match status" value="1"/>
</dbReference>
<comment type="caution">
    <text evidence="12">The sequence shown here is derived from an EMBL/GenBank/DDBJ whole genome shotgun (WGS) entry which is preliminary data.</text>
</comment>
<evidence type="ECO:0000256" key="9">
    <source>
        <dbReference type="SAM" id="SignalP"/>
    </source>
</evidence>
<dbReference type="Gene3D" id="2.60.40.1120">
    <property type="entry name" value="Carboxypeptidase-like, regulatory domain"/>
    <property type="match status" value="1"/>
</dbReference>
<dbReference type="PANTHER" id="PTHR30069:SF46">
    <property type="entry name" value="OAR PROTEIN"/>
    <property type="match status" value="1"/>
</dbReference>
<keyword evidence="6" id="KW-0472">Membrane</keyword>
<dbReference type="InterPro" id="IPR036942">
    <property type="entry name" value="Beta-barrel_TonB_sf"/>
</dbReference>
<comment type="similarity">
    <text evidence="2">Belongs to the TonB-dependent receptor family.</text>
</comment>
<feature type="domain" description="TonB-dependent transporter Oar-like beta-barrel" evidence="11">
    <location>
        <begin position="224"/>
        <end position="327"/>
    </location>
</feature>
<organism evidence="12 13">
    <name type="scientific">Pelomonas caseinilytica</name>
    <dbReference type="NCBI Taxonomy" id="2906763"/>
    <lineage>
        <taxon>Bacteria</taxon>
        <taxon>Pseudomonadati</taxon>
        <taxon>Pseudomonadota</taxon>
        <taxon>Betaproteobacteria</taxon>
        <taxon>Burkholderiales</taxon>
        <taxon>Sphaerotilaceae</taxon>
        <taxon>Roseateles</taxon>
    </lineage>
</organism>
<keyword evidence="5" id="KW-0812">Transmembrane</keyword>
<dbReference type="Pfam" id="PF25183">
    <property type="entry name" value="OMP_b-brl_4"/>
    <property type="match status" value="2"/>
</dbReference>
<gene>
    <name evidence="12" type="ORF">LXT12_24960</name>
</gene>
<evidence type="ECO:0000259" key="11">
    <source>
        <dbReference type="Pfam" id="PF25183"/>
    </source>
</evidence>
<evidence type="ECO:0000313" key="13">
    <source>
        <dbReference type="Proteomes" id="UP001201463"/>
    </source>
</evidence>
<dbReference type="Proteomes" id="UP001201463">
    <property type="component" value="Unassembled WGS sequence"/>
</dbReference>
<evidence type="ECO:0000259" key="10">
    <source>
        <dbReference type="Pfam" id="PF07715"/>
    </source>
</evidence>
<evidence type="ECO:0000256" key="5">
    <source>
        <dbReference type="ARBA" id="ARBA00022692"/>
    </source>
</evidence>
<keyword evidence="3" id="KW-0813">Transport</keyword>
<evidence type="ECO:0000256" key="4">
    <source>
        <dbReference type="ARBA" id="ARBA00022452"/>
    </source>
</evidence>
<dbReference type="EMBL" id="JAJTWT010000017">
    <property type="protein sequence ID" value="MCE4540500.1"/>
    <property type="molecule type" value="Genomic_DNA"/>
</dbReference>